<dbReference type="Gene3D" id="3.40.50.150">
    <property type="entry name" value="Vaccinia Virus protein VP39"/>
    <property type="match status" value="1"/>
</dbReference>
<evidence type="ECO:0000256" key="5">
    <source>
        <dbReference type="ARBA" id="ARBA00022691"/>
    </source>
</evidence>
<keyword evidence="5 10" id="KW-0949">S-adenosyl-L-methionine</keyword>
<dbReference type="Gene3D" id="3.50.50.60">
    <property type="entry name" value="FAD/NAD(P)-binding domain"/>
    <property type="match status" value="1"/>
</dbReference>
<evidence type="ECO:0000256" key="8">
    <source>
        <dbReference type="ARBA" id="ARBA00023002"/>
    </source>
</evidence>
<keyword evidence="7 10" id="KW-0274">FAD</keyword>
<dbReference type="EC" id="1.5.-.-" evidence="10"/>
<protein>
    <recommendedName>
        <fullName evidence="10">tRNA 5-methylaminomethyl-2-thiouridine biosynthesis bifunctional protein MnmC</fullName>
        <shortName evidence="10">tRNA mnm(5)s(2)U biosynthesis bifunctional protein</shortName>
    </recommendedName>
    <domain>
        <recommendedName>
            <fullName evidence="10">tRNA (mnm(5)s(2)U34)-methyltransferase</fullName>
            <ecNumber evidence="10">2.1.1.61</ecNumber>
        </recommendedName>
    </domain>
    <domain>
        <recommendedName>
            <fullName evidence="10">FAD-dependent cmnm(5)s(2)U34 oxidoreductase</fullName>
            <ecNumber evidence="10">1.5.-.-</ecNumber>
        </recommendedName>
    </domain>
</protein>
<dbReference type="GO" id="GO:0016645">
    <property type="term" value="F:oxidoreductase activity, acting on the CH-NH group of donors"/>
    <property type="evidence" value="ECO:0007669"/>
    <property type="project" value="InterPro"/>
</dbReference>
<keyword evidence="9 10" id="KW-0511">Multifunctional enzyme</keyword>
<dbReference type="Gene3D" id="3.30.9.10">
    <property type="entry name" value="D-Amino Acid Oxidase, subunit A, domain 2"/>
    <property type="match status" value="1"/>
</dbReference>
<dbReference type="PANTHER" id="PTHR13847:SF283">
    <property type="entry name" value="TRNA 5-METHYLAMINOMETHYL-2-THIOURIDINE BIOSYNTHESIS BIFUNCTIONAL PROTEIN MNMC"/>
    <property type="match status" value="1"/>
</dbReference>
<dbReference type="PANTHER" id="PTHR13847">
    <property type="entry name" value="SARCOSINE DEHYDROGENASE-RELATED"/>
    <property type="match status" value="1"/>
</dbReference>
<keyword evidence="1 10" id="KW-0963">Cytoplasm</keyword>
<dbReference type="GO" id="GO:0004808">
    <property type="term" value="F:tRNA (5-methylaminomethyl-2-thiouridylate)(34)-methyltransferase activity"/>
    <property type="evidence" value="ECO:0007669"/>
    <property type="project" value="UniProtKB-EC"/>
</dbReference>
<dbReference type="InterPro" id="IPR017610">
    <property type="entry name" value="tRNA_S-uridine_synth_MnmC_C"/>
</dbReference>
<evidence type="ECO:0000256" key="4">
    <source>
        <dbReference type="ARBA" id="ARBA00022679"/>
    </source>
</evidence>
<feature type="domain" description="MnmC-like methyltransferase" evidence="12">
    <location>
        <begin position="118"/>
        <end position="240"/>
    </location>
</feature>
<organism evidence="13 14">
    <name type="scientific">Acinetobacter bereziniae</name>
    <name type="common">Acinetobacter genomosp. 10</name>
    <dbReference type="NCBI Taxonomy" id="106648"/>
    <lineage>
        <taxon>Bacteria</taxon>
        <taxon>Pseudomonadati</taxon>
        <taxon>Pseudomonadota</taxon>
        <taxon>Gammaproteobacteria</taxon>
        <taxon>Moraxellales</taxon>
        <taxon>Moraxellaceae</taxon>
        <taxon>Acinetobacter</taxon>
    </lineage>
</organism>
<evidence type="ECO:0000313" key="13">
    <source>
        <dbReference type="EMBL" id="KAF1022247.1"/>
    </source>
</evidence>
<evidence type="ECO:0000256" key="3">
    <source>
        <dbReference type="ARBA" id="ARBA00022630"/>
    </source>
</evidence>
<reference evidence="14" key="1">
    <citation type="journal article" date="2020" name="MBio">
        <title>Horizontal gene transfer to a defensive symbiont with a reduced genome amongst a multipartite beetle microbiome.</title>
        <authorList>
            <person name="Waterworth S.C."/>
            <person name="Florez L.V."/>
            <person name="Rees E.R."/>
            <person name="Hertweck C."/>
            <person name="Kaltenpoth M."/>
            <person name="Kwan J.C."/>
        </authorList>
    </citation>
    <scope>NUCLEOTIDE SEQUENCE [LARGE SCALE GENOMIC DNA]</scope>
</reference>
<dbReference type="GO" id="GO:0050660">
    <property type="term" value="F:flavin adenine dinucleotide binding"/>
    <property type="evidence" value="ECO:0007669"/>
    <property type="project" value="UniProtKB-UniRule"/>
</dbReference>
<dbReference type="EMBL" id="WNDP01000095">
    <property type="protein sequence ID" value="KAF1022247.1"/>
    <property type="molecule type" value="Genomic_DNA"/>
</dbReference>
<comment type="caution">
    <text evidence="13">The sequence shown here is derived from an EMBL/GenBank/DDBJ whole genome shotgun (WGS) entry which is preliminary data.</text>
</comment>
<name>A0A833ULQ3_ACIBZ</name>
<evidence type="ECO:0000256" key="1">
    <source>
        <dbReference type="ARBA" id="ARBA00022490"/>
    </source>
</evidence>
<comment type="similarity">
    <text evidence="10">In the C-terminal section; belongs to the DAO family.</text>
</comment>
<sequence>MSNAIQTADLDWQCVDGIEVPISKQFGDVYFSKDNGLLETRHVFLNGNDLEIRLGALRDFEYFCVGETGFGTGLNILALWQLWQQVRPDNHSHLHVISVEKFPLSKQDLIRALAVWSELKGFSQQLIEQYPLPIAGCHRLNFPEARFSIDLWLGDAHDVFPVIAKTHPINAWFLDGFAPSCNPDMWEANVLNNLIRLSEIGTTFASFSVAGVLKRGLTQHGITISCPRGFGHKREMLKAIWNTPETITEQSQEQQPHNHRNLTDHFDKRQIAIIGAGIAGLSCAWGLAQRGHQVTIYEQSAPLSGASGNPLASLNPKLSPIEQSSEHLMTLAWQFALNHYQHFSAFRPIAVQQLAQKNPDELLNLAFEYPHDLLKAQTAEQLDLQTQFKSLQLTQAGSIYPQQLKDQILEHPLIQLKHASVQSIAKAHTSKLTLVDYQQTTLGSFDHVIVCCAKDSQHFFENFPVLKPIRGQVSWLNNSQHKLNPKHAYSYGGYCMQLDDQQLILGASFYPNRDDTEVLAEDHVHNYDLIHSVFPKYAERLAPDDEWYGRASVRAQSLDYFPLLGKVETDKEIYTFSGLGSKGFLFAPLCSEVLIAMILNEACPVPEALLRKLDVKRFNKKIKPKKPYFKPNHIDR</sequence>
<comment type="cofactor">
    <cofactor evidence="10">
        <name>FAD</name>
        <dbReference type="ChEBI" id="CHEBI:57692"/>
    </cofactor>
</comment>
<evidence type="ECO:0000256" key="7">
    <source>
        <dbReference type="ARBA" id="ARBA00022827"/>
    </source>
</evidence>
<feature type="domain" description="FAD dependent oxidoreductase" evidence="11">
    <location>
        <begin position="271"/>
        <end position="595"/>
    </location>
</feature>
<dbReference type="Proteomes" id="UP000490535">
    <property type="component" value="Unassembled WGS sequence"/>
</dbReference>
<gene>
    <name evidence="10 13" type="primary">mnmC</name>
    <name evidence="13" type="ORF">GAK29_03235</name>
</gene>
<dbReference type="NCBIfam" id="TIGR03197">
    <property type="entry name" value="MnmC_Cterm"/>
    <property type="match status" value="1"/>
</dbReference>
<dbReference type="AlphaFoldDB" id="A0A833ULQ3"/>
<dbReference type="GO" id="GO:0002097">
    <property type="term" value="P:tRNA wobble base modification"/>
    <property type="evidence" value="ECO:0007669"/>
    <property type="project" value="UniProtKB-UniRule"/>
</dbReference>
<keyword evidence="4 10" id="KW-0808">Transferase</keyword>
<dbReference type="InterPro" id="IPR029063">
    <property type="entry name" value="SAM-dependent_MTases_sf"/>
</dbReference>
<keyword evidence="2 10" id="KW-0489">Methyltransferase</keyword>
<dbReference type="Pfam" id="PF01266">
    <property type="entry name" value="DAO"/>
    <property type="match status" value="1"/>
</dbReference>
<evidence type="ECO:0000256" key="2">
    <source>
        <dbReference type="ARBA" id="ARBA00022603"/>
    </source>
</evidence>
<evidence type="ECO:0000259" key="11">
    <source>
        <dbReference type="Pfam" id="PF01266"/>
    </source>
</evidence>
<keyword evidence="3 10" id="KW-0285">Flavoprotein</keyword>
<dbReference type="InterPro" id="IPR036188">
    <property type="entry name" value="FAD/NAD-bd_sf"/>
</dbReference>
<accession>A0A833ULQ3</accession>
<dbReference type="SUPFAM" id="SSF51971">
    <property type="entry name" value="Nucleotide-binding domain"/>
    <property type="match status" value="1"/>
</dbReference>
<keyword evidence="6 10" id="KW-0819">tRNA processing</keyword>
<comment type="function">
    <text evidence="10">Catalyzes the last two steps in the biosynthesis of 5-methylaminomethyl-2-thiouridine (mnm(5)s(2)U) at the wobble position (U34) in tRNA. Catalyzes the FAD-dependent demodification of cmnm(5)s(2)U34 to nm(5)s(2)U34, followed by the transfer of a methyl group from S-adenosyl-L-methionine to nm(5)s(2)U34, to form mnm(5)s(2)U34.</text>
</comment>
<dbReference type="InterPro" id="IPR047785">
    <property type="entry name" value="tRNA_MNMC2"/>
</dbReference>
<dbReference type="InterPro" id="IPR006076">
    <property type="entry name" value="FAD-dep_OxRdtase"/>
</dbReference>
<evidence type="ECO:0000256" key="9">
    <source>
        <dbReference type="ARBA" id="ARBA00023268"/>
    </source>
</evidence>
<proteinExistence type="inferred from homology"/>
<dbReference type="InterPro" id="IPR023032">
    <property type="entry name" value="tRNA_MAMT_biosynth_bifunc_MnmC"/>
</dbReference>
<evidence type="ECO:0000313" key="14">
    <source>
        <dbReference type="Proteomes" id="UP000490535"/>
    </source>
</evidence>
<feature type="region of interest" description="FAD-dependent cmnm(5)s(2)U34 oxidoreductase" evidence="10">
    <location>
        <begin position="274"/>
        <end position="636"/>
    </location>
</feature>
<dbReference type="HAMAP" id="MF_01102">
    <property type="entry name" value="MnmC"/>
    <property type="match status" value="1"/>
</dbReference>
<comment type="subcellular location">
    <subcellularLocation>
        <location evidence="10">Cytoplasm</location>
    </subcellularLocation>
</comment>
<dbReference type="InterPro" id="IPR008471">
    <property type="entry name" value="MnmC-like_methylTransf"/>
</dbReference>
<dbReference type="PRINTS" id="PR00419">
    <property type="entry name" value="ADXRDTASE"/>
</dbReference>
<dbReference type="GO" id="GO:0032259">
    <property type="term" value="P:methylation"/>
    <property type="evidence" value="ECO:0007669"/>
    <property type="project" value="UniProtKB-KW"/>
</dbReference>
<dbReference type="NCBIfam" id="NF033855">
    <property type="entry name" value="tRNA_MNMC2"/>
    <property type="match status" value="1"/>
</dbReference>
<comment type="similarity">
    <text evidence="10">In the N-terminal section; belongs to the methyltransferase superfamily. tRNA (mnm(5)s(2)U34)-methyltransferase family.</text>
</comment>
<comment type="catalytic activity">
    <reaction evidence="10">
        <text>5-aminomethyl-2-thiouridine(34) in tRNA + S-adenosyl-L-methionine = 5-methylaminomethyl-2-thiouridine(34) in tRNA + S-adenosyl-L-homocysteine + H(+)</text>
        <dbReference type="Rhea" id="RHEA:19569"/>
        <dbReference type="Rhea" id="RHEA-COMP:10195"/>
        <dbReference type="Rhea" id="RHEA-COMP:10197"/>
        <dbReference type="ChEBI" id="CHEBI:15378"/>
        <dbReference type="ChEBI" id="CHEBI:57856"/>
        <dbReference type="ChEBI" id="CHEBI:59789"/>
        <dbReference type="ChEBI" id="CHEBI:74454"/>
        <dbReference type="ChEBI" id="CHEBI:74455"/>
        <dbReference type="EC" id="2.1.1.61"/>
    </reaction>
</comment>
<dbReference type="Pfam" id="PF05430">
    <property type="entry name" value="Methyltransf_30"/>
    <property type="match status" value="1"/>
</dbReference>
<dbReference type="GO" id="GO:0005737">
    <property type="term" value="C:cytoplasm"/>
    <property type="evidence" value="ECO:0007669"/>
    <property type="project" value="UniProtKB-SubCell"/>
</dbReference>
<evidence type="ECO:0000256" key="6">
    <source>
        <dbReference type="ARBA" id="ARBA00022694"/>
    </source>
</evidence>
<dbReference type="EC" id="2.1.1.61" evidence="10"/>
<evidence type="ECO:0000256" key="10">
    <source>
        <dbReference type="HAMAP-Rule" id="MF_01102"/>
    </source>
</evidence>
<evidence type="ECO:0000259" key="12">
    <source>
        <dbReference type="Pfam" id="PF05430"/>
    </source>
</evidence>
<feature type="region of interest" description="tRNA (mnm(5)s(2)U34)-methyltransferase" evidence="10">
    <location>
        <begin position="1"/>
        <end position="242"/>
    </location>
</feature>
<keyword evidence="8 10" id="KW-0560">Oxidoreductase</keyword>